<dbReference type="NCBIfam" id="TIGR03534">
    <property type="entry name" value="RF_mod_PrmC"/>
    <property type="match status" value="1"/>
</dbReference>
<name>A0A1N7K9R3_9GAMM</name>
<dbReference type="Proteomes" id="UP000185999">
    <property type="component" value="Unassembled WGS sequence"/>
</dbReference>
<keyword evidence="1 4" id="KW-0489">Methyltransferase</keyword>
<dbReference type="InterPro" id="IPR029063">
    <property type="entry name" value="SAM-dependent_MTases_sf"/>
</dbReference>
<keyword evidence="2 4" id="KW-0808">Transferase</keyword>
<dbReference type="GO" id="GO:0003676">
    <property type="term" value="F:nucleic acid binding"/>
    <property type="evidence" value="ECO:0007669"/>
    <property type="project" value="InterPro"/>
</dbReference>
<dbReference type="NCBIfam" id="TIGR03533">
    <property type="entry name" value="L3_gln_methyl"/>
    <property type="match status" value="1"/>
</dbReference>
<dbReference type="GO" id="GO:0032259">
    <property type="term" value="P:methylation"/>
    <property type="evidence" value="ECO:0007669"/>
    <property type="project" value="UniProtKB-KW"/>
</dbReference>
<dbReference type="GO" id="GO:0036009">
    <property type="term" value="F:protein-glutamine N-methyltransferase activity"/>
    <property type="evidence" value="ECO:0007669"/>
    <property type="project" value="UniProtKB-UniRule"/>
</dbReference>
<dbReference type="Gene3D" id="3.40.50.150">
    <property type="entry name" value="Vaccinia Virus protein VP39"/>
    <property type="match status" value="1"/>
</dbReference>
<evidence type="ECO:0000259" key="5">
    <source>
        <dbReference type="Pfam" id="PF05175"/>
    </source>
</evidence>
<proteinExistence type="inferred from homology"/>
<keyword evidence="6" id="KW-0689">Ribosomal protein</keyword>
<comment type="function">
    <text evidence="4">Methylates ribosomal protein uL3 on a specific glutamine residue.</text>
</comment>
<dbReference type="Pfam" id="PF05175">
    <property type="entry name" value="MTS"/>
    <property type="match status" value="1"/>
</dbReference>
<dbReference type="HAMAP" id="MF_02125">
    <property type="entry name" value="L3_methyltr_PrmB"/>
    <property type="match status" value="1"/>
</dbReference>
<dbReference type="PANTHER" id="PTHR47806">
    <property type="entry name" value="50S RIBOSOMAL PROTEIN L3 GLUTAMINE METHYLTRANSFERASE"/>
    <property type="match status" value="1"/>
</dbReference>
<protein>
    <recommendedName>
        <fullName evidence="4">Ribosomal protein uL3 glutamine methyltransferase</fullName>
        <shortName evidence="4">uL3 MTase</shortName>
        <ecNumber evidence="4">2.1.1.298</ecNumber>
    </recommendedName>
    <alternativeName>
        <fullName evidence="4">N5-glutamine methyltransferase PrmB</fullName>
    </alternativeName>
</protein>
<dbReference type="Gene3D" id="1.10.8.10">
    <property type="entry name" value="DNA helicase RuvA subunit, C-terminal domain"/>
    <property type="match status" value="1"/>
</dbReference>
<dbReference type="InterPro" id="IPR004556">
    <property type="entry name" value="HemK-like"/>
</dbReference>
<keyword evidence="7" id="KW-1185">Reference proteome</keyword>
<evidence type="ECO:0000256" key="1">
    <source>
        <dbReference type="ARBA" id="ARBA00022603"/>
    </source>
</evidence>
<dbReference type="NCBIfam" id="TIGR00536">
    <property type="entry name" value="hemK_fam"/>
    <property type="match status" value="1"/>
</dbReference>
<dbReference type="CDD" id="cd02440">
    <property type="entry name" value="AdoMet_MTases"/>
    <property type="match status" value="1"/>
</dbReference>
<gene>
    <name evidence="4" type="primary">prmB</name>
    <name evidence="6" type="ORF">SAMN05421760_102274</name>
</gene>
<feature type="domain" description="Methyltransferase small" evidence="5">
    <location>
        <begin position="153"/>
        <end position="235"/>
    </location>
</feature>
<accession>A0A1N7K9R3</accession>
<dbReference type="GO" id="GO:0005829">
    <property type="term" value="C:cytosol"/>
    <property type="evidence" value="ECO:0007669"/>
    <property type="project" value="TreeGrafter"/>
</dbReference>
<comment type="catalytic activity">
    <reaction evidence="4">
        <text>L-glutaminyl-[ribosomal protein uL3] + S-adenosyl-L-methionine = N(5)-methyl-L-glutaminyl-[ribosomal protein uL3] + S-adenosyl-L-homocysteine + H(+)</text>
        <dbReference type="Rhea" id="RHEA:45020"/>
        <dbReference type="Rhea" id="RHEA-COMP:11063"/>
        <dbReference type="Rhea" id="RHEA-COMP:11064"/>
        <dbReference type="ChEBI" id="CHEBI:15378"/>
        <dbReference type="ChEBI" id="CHEBI:30011"/>
        <dbReference type="ChEBI" id="CHEBI:57856"/>
        <dbReference type="ChEBI" id="CHEBI:59789"/>
        <dbReference type="ChEBI" id="CHEBI:61891"/>
        <dbReference type="EC" id="2.1.1.298"/>
    </reaction>
</comment>
<dbReference type="SUPFAM" id="SSF53335">
    <property type="entry name" value="S-adenosyl-L-methionine-dependent methyltransferases"/>
    <property type="match status" value="1"/>
</dbReference>
<keyword evidence="3 4" id="KW-0949">S-adenosyl-L-methionine</keyword>
<dbReference type="PROSITE" id="PS00092">
    <property type="entry name" value="N6_MTASE"/>
    <property type="match status" value="1"/>
</dbReference>
<dbReference type="GO" id="GO:0005840">
    <property type="term" value="C:ribosome"/>
    <property type="evidence" value="ECO:0007669"/>
    <property type="project" value="UniProtKB-KW"/>
</dbReference>
<evidence type="ECO:0000256" key="4">
    <source>
        <dbReference type="HAMAP-Rule" id="MF_02125"/>
    </source>
</evidence>
<evidence type="ECO:0000256" key="2">
    <source>
        <dbReference type="ARBA" id="ARBA00022679"/>
    </source>
</evidence>
<keyword evidence="6" id="KW-0687">Ribonucleoprotein</keyword>
<evidence type="ECO:0000256" key="3">
    <source>
        <dbReference type="ARBA" id="ARBA00022691"/>
    </source>
</evidence>
<dbReference type="InterPro" id="IPR002052">
    <property type="entry name" value="DNA_methylase_N6_adenine_CS"/>
</dbReference>
<dbReference type="InterPro" id="IPR007848">
    <property type="entry name" value="Small_mtfrase_dom"/>
</dbReference>
<dbReference type="PIRSF" id="PIRSF037167">
    <property type="entry name" value="Mtase_YfcB_prd"/>
    <property type="match status" value="1"/>
</dbReference>
<dbReference type="PANTHER" id="PTHR47806:SF1">
    <property type="entry name" value="RIBOSOMAL PROTEIN UL3 GLUTAMINE METHYLTRANSFERASE"/>
    <property type="match status" value="1"/>
</dbReference>
<dbReference type="STRING" id="619304.SAMN05421760_102274"/>
<reference evidence="7" key="1">
    <citation type="submission" date="2017-01" db="EMBL/GenBank/DDBJ databases">
        <authorList>
            <person name="Varghese N."/>
            <person name="Submissions S."/>
        </authorList>
    </citation>
    <scope>NUCLEOTIDE SEQUENCE [LARGE SCALE GENOMIC DNA]</scope>
    <source>
        <strain evidence="7">DSM 22306</strain>
    </source>
</reference>
<evidence type="ECO:0000313" key="6">
    <source>
        <dbReference type="EMBL" id="SIS58194.1"/>
    </source>
</evidence>
<dbReference type="FunFam" id="3.40.50.150:FF:000042">
    <property type="entry name" value="50S ribosomal protein L3 glutamine methyltransferase"/>
    <property type="match status" value="1"/>
</dbReference>
<organism evidence="6 7">
    <name type="scientific">Neptunomonas antarctica</name>
    <dbReference type="NCBI Taxonomy" id="619304"/>
    <lineage>
        <taxon>Bacteria</taxon>
        <taxon>Pseudomonadati</taxon>
        <taxon>Pseudomonadota</taxon>
        <taxon>Gammaproteobacteria</taxon>
        <taxon>Oceanospirillales</taxon>
        <taxon>Oceanospirillaceae</taxon>
        <taxon>Neptunomonas</taxon>
    </lineage>
</organism>
<dbReference type="InterPro" id="IPR017127">
    <property type="entry name" value="Ribosome_uL3_MTase"/>
</dbReference>
<dbReference type="InterPro" id="IPR019874">
    <property type="entry name" value="RF_methyltr_PrmC"/>
</dbReference>
<dbReference type="EMBL" id="FTOE01000002">
    <property type="protein sequence ID" value="SIS58194.1"/>
    <property type="molecule type" value="Genomic_DNA"/>
</dbReference>
<comment type="similarity">
    <text evidence="4">Belongs to the protein N5-glutamine methyltransferase family. PrmB subfamily.</text>
</comment>
<evidence type="ECO:0000313" key="7">
    <source>
        <dbReference type="Proteomes" id="UP000185999"/>
    </source>
</evidence>
<dbReference type="EC" id="2.1.1.298" evidence="4"/>
<sequence>MNSLNCLALTKPATGIIPIVMMIDQEQVVTELKTVRDFIRWTCSLLNEHKVYLGHGNDSVWDESVQLVMAAVHLSWNSDKTVLDARLLTSEKMRVIDFVRQRVAERKPLPYITKEAWFMGMPFYVDERVLIPRSPIAQLIETEFSPFLRPGLVERVLDLCTGSGCIGIACAYAFEEAVVDLVDISTEALDVAQRNIEQHELEERVTAIQSDLFEALHGQKYDLIVTNPPYVDKSDFESMPEEYQHEPELALTSGHDGLDITRSILRQACDYLTEDGLLVVEVGNSEIHLMAEFPHIPFIWAELPEGGNGVFVIAAQELKHYRDEF</sequence>
<dbReference type="AlphaFoldDB" id="A0A1N7K9R3"/>